<evidence type="ECO:0000313" key="2">
    <source>
        <dbReference type="EMBL" id="SFI83771.1"/>
    </source>
</evidence>
<dbReference type="CDD" id="cd01301">
    <property type="entry name" value="rDP_like"/>
    <property type="match status" value="1"/>
</dbReference>
<dbReference type="PANTHER" id="PTHR10443">
    <property type="entry name" value="MICROSOMAL DIPEPTIDASE"/>
    <property type="match status" value="1"/>
</dbReference>
<dbReference type="SUPFAM" id="SSF51556">
    <property type="entry name" value="Metallo-dependent hydrolases"/>
    <property type="match status" value="1"/>
</dbReference>
<dbReference type="PANTHER" id="PTHR10443:SF12">
    <property type="entry name" value="DIPEPTIDASE"/>
    <property type="match status" value="1"/>
</dbReference>
<dbReference type="InterPro" id="IPR032466">
    <property type="entry name" value="Metal_Hydrolase"/>
</dbReference>
<gene>
    <name evidence="2" type="ORF">SAMN05444682_10617</name>
</gene>
<sequence length="436" mass="48224">MLSFIYLYCMKSAKLPSVAKGYFAFSMALSSLMLAACPVSSQTYDDPAIKAKAAEIHAAVLTLDTHADVPMYMVSHPRFDLSKTHNSRTTGSRVDFPRMKQGGMDALFFAVYLGQGPRTDSGNAAAKRRAKVLFDVIHRNVADHPDLAGLATTPEDAYALEKEGKRAVFIGVENGWAIGRDLSLLKTYYDWGARYMTLSHTRNNDICDSSTDPKGAEHHGLSAFGEEVVKEMNRLGMLVDISHTSDETFWDCLALSKAPIVASHSSARALYGHRRNLSDEMIKALAAKGGVIQMNMYTGYLKSENPKRVAAMKALQKKYPRVNELTDAEREARSAALQEINTNYPTVLATLQQVADHIDHIVELVGVDYVGIGADLNGGGGVRGMYDVSEAGNITYELVKRGYSEEDIRKIWGGNFFRVMKEAQRVAKELNYFPRR</sequence>
<reference evidence="2 3" key="1">
    <citation type="submission" date="2016-10" db="EMBL/GenBank/DDBJ databases">
        <authorList>
            <person name="de Groot N.N."/>
        </authorList>
    </citation>
    <scope>NUCLEOTIDE SEQUENCE [LARGE SCALE GENOMIC DNA]</scope>
    <source>
        <strain evidence="2 3">RK1</strain>
    </source>
</reference>
<accession>A0A1I3LGC6</accession>
<dbReference type="Pfam" id="PF01244">
    <property type="entry name" value="Peptidase_M19"/>
    <property type="match status" value="1"/>
</dbReference>
<protein>
    <submittedName>
        <fullName evidence="2">Membrane dipeptidase</fullName>
    </submittedName>
</protein>
<dbReference type="STRING" id="1477437.SAMN05444682_10617"/>
<dbReference type="Gene3D" id="3.20.20.140">
    <property type="entry name" value="Metal-dependent hydrolases"/>
    <property type="match status" value="1"/>
</dbReference>
<dbReference type="InterPro" id="IPR008257">
    <property type="entry name" value="Pept_M19"/>
</dbReference>
<keyword evidence="1" id="KW-0732">Signal</keyword>
<dbReference type="GO" id="GO:0070573">
    <property type="term" value="F:metallodipeptidase activity"/>
    <property type="evidence" value="ECO:0007669"/>
    <property type="project" value="InterPro"/>
</dbReference>
<proteinExistence type="predicted"/>
<keyword evidence="3" id="KW-1185">Reference proteome</keyword>
<dbReference type="EMBL" id="FOQO01000006">
    <property type="protein sequence ID" value="SFI83771.1"/>
    <property type="molecule type" value="Genomic_DNA"/>
</dbReference>
<dbReference type="AlphaFoldDB" id="A0A1I3LGC6"/>
<dbReference type="GO" id="GO:0006508">
    <property type="term" value="P:proteolysis"/>
    <property type="evidence" value="ECO:0007669"/>
    <property type="project" value="InterPro"/>
</dbReference>
<dbReference type="PROSITE" id="PS51365">
    <property type="entry name" value="RENAL_DIPEPTIDASE_2"/>
    <property type="match status" value="1"/>
</dbReference>
<evidence type="ECO:0000313" key="3">
    <source>
        <dbReference type="Proteomes" id="UP000198670"/>
    </source>
</evidence>
<feature type="chain" id="PRO_5011687414" evidence="1">
    <location>
        <begin position="36"/>
        <end position="436"/>
    </location>
</feature>
<feature type="signal peptide" evidence="1">
    <location>
        <begin position="1"/>
        <end position="35"/>
    </location>
</feature>
<name>A0A1I3LGC6_9SPHI</name>
<organism evidence="2 3">
    <name type="scientific">Parapedobacter indicus</name>
    <dbReference type="NCBI Taxonomy" id="1477437"/>
    <lineage>
        <taxon>Bacteria</taxon>
        <taxon>Pseudomonadati</taxon>
        <taxon>Bacteroidota</taxon>
        <taxon>Sphingobacteriia</taxon>
        <taxon>Sphingobacteriales</taxon>
        <taxon>Sphingobacteriaceae</taxon>
        <taxon>Parapedobacter</taxon>
    </lineage>
</organism>
<evidence type="ECO:0000256" key="1">
    <source>
        <dbReference type="SAM" id="SignalP"/>
    </source>
</evidence>
<dbReference type="Gene3D" id="1.10.287.650">
    <property type="entry name" value="L27 domain"/>
    <property type="match status" value="1"/>
</dbReference>
<dbReference type="Proteomes" id="UP000198670">
    <property type="component" value="Unassembled WGS sequence"/>
</dbReference>